<dbReference type="InParanoid" id="T0Q3E3"/>
<reference evidence="2 3" key="1">
    <citation type="submission" date="2012-04" db="EMBL/GenBank/DDBJ databases">
        <title>The Genome Sequence of Saprolegnia declina VS20.</title>
        <authorList>
            <consortium name="The Broad Institute Genome Sequencing Platform"/>
            <person name="Russ C."/>
            <person name="Nusbaum C."/>
            <person name="Tyler B."/>
            <person name="van West P."/>
            <person name="Dieguez-Uribeondo J."/>
            <person name="de Bruijn I."/>
            <person name="Tripathy S."/>
            <person name="Jiang R."/>
            <person name="Young S.K."/>
            <person name="Zeng Q."/>
            <person name="Gargeya S."/>
            <person name="Fitzgerald M."/>
            <person name="Haas B."/>
            <person name="Abouelleil A."/>
            <person name="Alvarado L."/>
            <person name="Arachchi H.M."/>
            <person name="Berlin A."/>
            <person name="Chapman S.B."/>
            <person name="Goldberg J."/>
            <person name="Griggs A."/>
            <person name="Gujja S."/>
            <person name="Hansen M."/>
            <person name="Howarth C."/>
            <person name="Imamovic A."/>
            <person name="Larimer J."/>
            <person name="McCowen C."/>
            <person name="Montmayeur A."/>
            <person name="Murphy C."/>
            <person name="Neiman D."/>
            <person name="Pearson M."/>
            <person name="Priest M."/>
            <person name="Roberts A."/>
            <person name="Saif S."/>
            <person name="Shea T."/>
            <person name="Sisk P."/>
            <person name="Sykes S."/>
            <person name="Wortman J."/>
            <person name="Nusbaum C."/>
            <person name="Birren B."/>
        </authorList>
    </citation>
    <scope>NUCLEOTIDE SEQUENCE [LARGE SCALE GENOMIC DNA]</scope>
    <source>
        <strain evidence="2 3">VS20</strain>
    </source>
</reference>
<dbReference type="OrthoDB" id="75550at2759"/>
<dbReference type="OMA" id="AQDRRTY"/>
<dbReference type="InterPro" id="IPR036390">
    <property type="entry name" value="WH_DNA-bd_sf"/>
</dbReference>
<dbReference type="AlphaFoldDB" id="T0Q3E3"/>
<accession>T0Q3E3</accession>
<dbReference type="GeneID" id="19953973"/>
<dbReference type="InterPro" id="IPR036388">
    <property type="entry name" value="WH-like_DNA-bd_sf"/>
</dbReference>
<dbReference type="RefSeq" id="XP_008617545.1">
    <property type="nucleotide sequence ID" value="XM_008619323.1"/>
</dbReference>
<keyword evidence="3" id="KW-1185">Reference proteome</keyword>
<evidence type="ECO:0000313" key="2">
    <source>
        <dbReference type="EMBL" id="EQC29086.1"/>
    </source>
</evidence>
<dbReference type="VEuPathDB" id="FungiDB:SDRG_13246"/>
<dbReference type="Proteomes" id="UP000030762">
    <property type="component" value="Unassembled WGS sequence"/>
</dbReference>
<feature type="compositionally biased region" description="Basic and acidic residues" evidence="1">
    <location>
        <begin position="9"/>
        <end position="25"/>
    </location>
</feature>
<dbReference type="Gene3D" id="1.10.10.10">
    <property type="entry name" value="Winged helix-like DNA-binding domain superfamily/Winged helix DNA-binding domain"/>
    <property type="match status" value="1"/>
</dbReference>
<organism evidence="2 3">
    <name type="scientific">Saprolegnia diclina (strain VS20)</name>
    <dbReference type="NCBI Taxonomy" id="1156394"/>
    <lineage>
        <taxon>Eukaryota</taxon>
        <taxon>Sar</taxon>
        <taxon>Stramenopiles</taxon>
        <taxon>Oomycota</taxon>
        <taxon>Saprolegniomycetes</taxon>
        <taxon>Saprolegniales</taxon>
        <taxon>Saprolegniaceae</taxon>
        <taxon>Saprolegnia</taxon>
    </lineage>
</organism>
<evidence type="ECO:0000256" key="1">
    <source>
        <dbReference type="SAM" id="MobiDB-lite"/>
    </source>
</evidence>
<name>T0Q3E3_SAPDV</name>
<feature type="region of interest" description="Disordered" evidence="1">
    <location>
        <begin position="267"/>
        <end position="290"/>
    </location>
</feature>
<sequence>MRKQQLQRPTDRARSRGLDAVDDHGAVANSDDEPDAIIPDDIKAYFAGRMEGTPSTYTMVQVCEYILELLVQLSQREGTLLPLALRARAIGDSLSLPRRRIYDVLHIFDAIGLVTRVPNGRGYWYYGEGNIVPTLERLRERAMAAVADVRTASVDQIIRILSPDAPTKDTGTALLRTTTKLLRLLFAANRPVVQSDLRLVDDNGSVGSALAPAQDRRTYDVLAVLVRCNVVQIRASNGGPKRVSINPTLFSPAFSLFAPPTSVSTKRKGLRSMTATTKPHAKKHRSNKSTGVPGWRDYPSFLTLPMSESVTSATDAAMALVDWDTRGEFWGAETTVDALFPVLDDGGACCDLDALLASDDWDV</sequence>
<evidence type="ECO:0000313" key="3">
    <source>
        <dbReference type="Proteomes" id="UP000030762"/>
    </source>
</evidence>
<protein>
    <recommendedName>
        <fullName evidence="4">E2F/DP family winged-helix DNA-binding domain-containing protein</fullName>
    </recommendedName>
</protein>
<proteinExistence type="predicted"/>
<dbReference type="SUPFAM" id="SSF46785">
    <property type="entry name" value="Winged helix' DNA-binding domain"/>
    <property type="match status" value="1"/>
</dbReference>
<gene>
    <name evidence="2" type="ORF">SDRG_13246</name>
</gene>
<feature type="region of interest" description="Disordered" evidence="1">
    <location>
        <begin position="1"/>
        <end position="34"/>
    </location>
</feature>
<evidence type="ECO:0008006" key="4">
    <source>
        <dbReference type="Google" id="ProtNLM"/>
    </source>
</evidence>
<dbReference type="EMBL" id="JH767188">
    <property type="protein sequence ID" value="EQC29086.1"/>
    <property type="molecule type" value="Genomic_DNA"/>
</dbReference>